<organism evidence="1 2">
    <name type="scientific">Spodoptera exigua</name>
    <name type="common">Beet armyworm</name>
    <name type="synonym">Noctua fulgens</name>
    <dbReference type="NCBI Taxonomy" id="7107"/>
    <lineage>
        <taxon>Eukaryota</taxon>
        <taxon>Metazoa</taxon>
        <taxon>Ecdysozoa</taxon>
        <taxon>Arthropoda</taxon>
        <taxon>Hexapoda</taxon>
        <taxon>Insecta</taxon>
        <taxon>Pterygota</taxon>
        <taxon>Neoptera</taxon>
        <taxon>Endopterygota</taxon>
        <taxon>Lepidoptera</taxon>
        <taxon>Glossata</taxon>
        <taxon>Ditrysia</taxon>
        <taxon>Noctuoidea</taxon>
        <taxon>Noctuidae</taxon>
        <taxon>Amphipyrinae</taxon>
        <taxon>Spodoptera</taxon>
    </lineage>
</organism>
<sequence length="151" mass="17632">MADTELVTAIAFGLTYFYLKCKQSEIKKRRARRQRRWWMKKIHHNRTRQFIEEKFNELLYEPSGEFDNFCRMSYSDFEFLLQKISPMISKHDTDFREAIPAKFRLAITLRFLASGLMIWSDMIRIDDEGAVDVDGAGAIGVGICFVMSGAE</sequence>
<evidence type="ECO:0000313" key="1">
    <source>
        <dbReference type="EMBL" id="KAH9636298.1"/>
    </source>
</evidence>
<dbReference type="EMBL" id="JACEFF010000509">
    <property type="protein sequence ID" value="KAH9636298.1"/>
    <property type="molecule type" value="Genomic_DNA"/>
</dbReference>
<dbReference type="AlphaFoldDB" id="A0A922MGY8"/>
<proteinExistence type="predicted"/>
<name>A0A922MGY8_SPOEX</name>
<protein>
    <recommendedName>
        <fullName evidence="3">Nuclease HARBI1</fullName>
    </recommendedName>
</protein>
<comment type="caution">
    <text evidence="1">The sequence shown here is derived from an EMBL/GenBank/DDBJ whole genome shotgun (WGS) entry which is preliminary data.</text>
</comment>
<gene>
    <name evidence="1" type="ORF">HF086_003265</name>
</gene>
<dbReference type="Proteomes" id="UP000814243">
    <property type="component" value="Unassembled WGS sequence"/>
</dbReference>
<reference evidence="1" key="1">
    <citation type="journal article" date="2021" name="G3 (Bethesda)">
        <title>Genome and transcriptome analysis of the beet armyworm Spodoptera exigua reveals targets for pest control. .</title>
        <authorList>
            <person name="Simon S."/>
            <person name="Breeschoten T."/>
            <person name="Jansen H.J."/>
            <person name="Dirks R.P."/>
            <person name="Schranz M.E."/>
            <person name="Ros V.I.D."/>
        </authorList>
    </citation>
    <scope>NUCLEOTIDE SEQUENCE</scope>
    <source>
        <strain evidence="1">TB_SE_WUR_2020</strain>
    </source>
</reference>
<evidence type="ECO:0008006" key="3">
    <source>
        <dbReference type="Google" id="ProtNLM"/>
    </source>
</evidence>
<accession>A0A922MGY8</accession>
<evidence type="ECO:0000313" key="2">
    <source>
        <dbReference type="Proteomes" id="UP000814243"/>
    </source>
</evidence>